<evidence type="ECO:0000313" key="5">
    <source>
        <dbReference type="Proteomes" id="UP001142372"/>
    </source>
</evidence>
<dbReference type="RefSeq" id="WP_271176160.1">
    <property type="nucleotide sequence ID" value="NZ_BAAAJO010000001.1"/>
</dbReference>
<feature type="active site" description="Proton acceptor" evidence="2">
    <location>
        <position position="190"/>
    </location>
</feature>
<feature type="short sequence motif" description="GXSXG" evidence="2">
    <location>
        <begin position="46"/>
        <end position="50"/>
    </location>
</feature>
<dbReference type="PROSITE" id="PS51635">
    <property type="entry name" value="PNPLA"/>
    <property type="match status" value="1"/>
</dbReference>
<dbReference type="InterPro" id="IPR033562">
    <property type="entry name" value="PLPL"/>
</dbReference>
<comment type="caution">
    <text evidence="2">Lacks conserved residue(s) required for the propagation of feature annotation.</text>
</comment>
<name>A0A9W6LZ45_9MICO</name>
<feature type="domain" description="PNPLA" evidence="3">
    <location>
        <begin position="7"/>
        <end position="205"/>
    </location>
</feature>
<dbReference type="Proteomes" id="UP001142372">
    <property type="component" value="Unassembled WGS sequence"/>
</dbReference>
<keyword evidence="2" id="KW-0378">Hydrolase</keyword>
<evidence type="ECO:0000256" key="1">
    <source>
        <dbReference type="ARBA" id="ARBA00023098"/>
    </source>
</evidence>
<reference evidence="4" key="2">
    <citation type="submission" date="2023-01" db="EMBL/GenBank/DDBJ databases">
        <authorList>
            <person name="Sun Q."/>
            <person name="Evtushenko L."/>
        </authorList>
    </citation>
    <scope>NUCLEOTIDE SEQUENCE</scope>
    <source>
        <strain evidence="4">VKM Ac-1401</strain>
    </source>
</reference>
<dbReference type="Pfam" id="PF01734">
    <property type="entry name" value="Patatin"/>
    <property type="match status" value="1"/>
</dbReference>
<dbReference type="InterPro" id="IPR002641">
    <property type="entry name" value="PNPLA_dom"/>
</dbReference>
<dbReference type="GO" id="GO:0005737">
    <property type="term" value="C:cytoplasm"/>
    <property type="evidence" value="ECO:0007669"/>
    <property type="project" value="TreeGrafter"/>
</dbReference>
<dbReference type="AlphaFoldDB" id="A0A9W6LZ45"/>
<protein>
    <recommendedName>
        <fullName evidence="3">PNPLA domain-containing protein</fullName>
    </recommendedName>
</protein>
<dbReference type="InterPro" id="IPR016035">
    <property type="entry name" value="Acyl_Trfase/lysoPLipase"/>
</dbReference>
<dbReference type="GO" id="GO:0016020">
    <property type="term" value="C:membrane"/>
    <property type="evidence" value="ECO:0007669"/>
    <property type="project" value="TreeGrafter"/>
</dbReference>
<feature type="active site" description="Nucleophile" evidence="2">
    <location>
        <position position="48"/>
    </location>
</feature>
<gene>
    <name evidence="4" type="ORF">GCM10017584_10550</name>
</gene>
<organism evidence="4 5">
    <name type="scientific">Leifsonia poae</name>
    <dbReference type="NCBI Taxonomy" id="110933"/>
    <lineage>
        <taxon>Bacteria</taxon>
        <taxon>Bacillati</taxon>
        <taxon>Actinomycetota</taxon>
        <taxon>Actinomycetes</taxon>
        <taxon>Micrococcales</taxon>
        <taxon>Microbacteriaceae</taxon>
        <taxon>Leifsonia</taxon>
    </lineage>
</organism>
<evidence type="ECO:0000313" key="4">
    <source>
        <dbReference type="EMBL" id="GLJ75481.1"/>
    </source>
</evidence>
<dbReference type="EMBL" id="BSEN01000003">
    <property type="protein sequence ID" value="GLJ75481.1"/>
    <property type="molecule type" value="Genomic_DNA"/>
</dbReference>
<comment type="caution">
    <text evidence="4">The sequence shown here is derived from an EMBL/GenBank/DDBJ whole genome shotgun (WGS) entry which is preliminary data.</text>
</comment>
<dbReference type="PANTHER" id="PTHR12406:SF46">
    <property type="entry name" value="PATATIN-LIKE PHOSPHOLIPASE DOMAIN-CONTAINING PROTEIN 2"/>
    <property type="match status" value="1"/>
</dbReference>
<dbReference type="GO" id="GO:0004806">
    <property type="term" value="F:triacylglycerol lipase activity"/>
    <property type="evidence" value="ECO:0007669"/>
    <property type="project" value="TreeGrafter"/>
</dbReference>
<dbReference type="GO" id="GO:0005811">
    <property type="term" value="C:lipid droplet"/>
    <property type="evidence" value="ECO:0007669"/>
    <property type="project" value="TreeGrafter"/>
</dbReference>
<dbReference type="GO" id="GO:0019433">
    <property type="term" value="P:triglyceride catabolic process"/>
    <property type="evidence" value="ECO:0007669"/>
    <property type="project" value="TreeGrafter"/>
</dbReference>
<feature type="short sequence motif" description="DGA/G" evidence="2">
    <location>
        <begin position="190"/>
        <end position="192"/>
    </location>
</feature>
<dbReference type="SUPFAM" id="SSF52151">
    <property type="entry name" value="FabD/lysophospholipase-like"/>
    <property type="match status" value="1"/>
</dbReference>
<keyword evidence="1 2" id="KW-0443">Lipid metabolism</keyword>
<dbReference type="PANTHER" id="PTHR12406">
    <property type="entry name" value="CALCIUM-INDEPENDENT PHOSPHOLIPASE A2 IPLA2 -RELATED"/>
    <property type="match status" value="1"/>
</dbReference>
<proteinExistence type="predicted"/>
<dbReference type="Gene3D" id="3.40.1090.10">
    <property type="entry name" value="Cytosolic phospholipase A2 catalytic domain"/>
    <property type="match status" value="2"/>
</dbReference>
<evidence type="ECO:0000256" key="2">
    <source>
        <dbReference type="PROSITE-ProRule" id="PRU01161"/>
    </source>
</evidence>
<dbReference type="GO" id="GO:0055088">
    <property type="term" value="P:lipid homeostasis"/>
    <property type="evidence" value="ECO:0007669"/>
    <property type="project" value="TreeGrafter"/>
</dbReference>
<reference evidence="4" key="1">
    <citation type="journal article" date="2014" name="Int. J. Syst. Evol. Microbiol.">
        <title>Complete genome sequence of Corynebacterium casei LMG S-19264T (=DSM 44701T), isolated from a smear-ripened cheese.</title>
        <authorList>
            <consortium name="US DOE Joint Genome Institute (JGI-PGF)"/>
            <person name="Walter F."/>
            <person name="Albersmeier A."/>
            <person name="Kalinowski J."/>
            <person name="Ruckert C."/>
        </authorList>
    </citation>
    <scope>NUCLEOTIDE SEQUENCE</scope>
    <source>
        <strain evidence="4">VKM Ac-1401</strain>
    </source>
</reference>
<accession>A0A9W6LZ45</accession>
<sequence length="285" mass="29255">MTNGTIVFAGGGVAGIAWELGVVAGLADADPELAERLLAPEVGFIGTSAGSAVATQLASGAPVSELYAAQLADETAEFDPKVDLAALMERFMAIADPDAGPEDIRRRMGQLALDTDTVSEDERMVSIEARLPHEDWPERQLRITAIDAESGELRVFDADSDVSLASAVAASCAVPGVWPPVTIGERRYIDGGMRSLANTDLAAGSDWVLVIAPVVPGAVGFGQFPEAELEAVAPAPVTVVYADEASVAAFGANPLDPDTRRPSAEAGFAVGRAAAPAVAAALFAA</sequence>
<keyword evidence="2" id="KW-0442">Lipid degradation</keyword>
<keyword evidence="5" id="KW-1185">Reference proteome</keyword>
<evidence type="ECO:0000259" key="3">
    <source>
        <dbReference type="PROSITE" id="PS51635"/>
    </source>
</evidence>